<dbReference type="EMBL" id="CP011859">
    <property type="protein sequence ID" value="AQY22611.1"/>
    <property type="molecule type" value="Genomic_DNA"/>
</dbReference>
<proteinExistence type="predicted"/>
<reference evidence="1 2" key="1">
    <citation type="submission" date="2015-06" db="EMBL/GenBank/DDBJ databases">
        <title>R. anatipestifer strain HXb2 is the most virulent strain so far, and the genome sequence would help us uncover the pathogenesis.</title>
        <authorList>
            <person name="Hu Q."/>
            <person name="Qi J."/>
            <person name="Bo H."/>
            <person name="Liu G."/>
            <person name="Tao M."/>
            <person name="Ding Y."/>
            <person name="Xue Y."/>
        </authorList>
    </citation>
    <scope>NUCLEOTIDE SEQUENCE [LARGE SCALE GENOMIC DNA]</scope>
    <source>
        <strain evidence="1 2">HXb2</strain>
    </source>
</reference>
<dbReference type="RefSeq" id="WP_079207755.1">
    <property type="nucleotide sequence ID" value="NZ_CP011859.1"/>
</dbReference>
<evidence type="ECO:0000313" key="1">
    <source>
        <dbReference type="EMBL" id="AQY22611.1"/>
    </source>
</evidence>
<protein>
    <submittedName>
        <fullName evidence="1">Uncharacterized protein</fullName>
    </submittedName>
</protein>
<accession>A0A1S7DU72</accession>
<sequence>MKLRVLYLVLLLLLICTGCISQEQKDEEQIKKTVLKYWKAVRENNLPMYNSLIYDADKYPGGTSSELFFLNKHYNEINAKKDLLNDVKIKDTVDVFLPSVSMKYVQYTYKKENDSNNLKKPLIITLMFYKPVGLDKIYNSVILQNHIGWENKK</sequence>
<evidence type="ECO:0000313" key="2">
    <source>
        <dbReference type="Proteomes" id="UP000189883"/>
    </source>
</evidence>
<gene>
    <name evidence="1" type="ORF">AB406_1667</name>
</gene>
<dbReference type="Proteomes" id="UP000189883">
    <property type="component" value="Chromosome"/>
</dbReference>
<name>A0A1S7DU72_RIEAN</name>
<dbReference type="AlphaFoldDB" id="A0A1S7DU72"/>
<organism evidence="1 2">
    <name type="scientific">Riemerella anatipestifer</name>
    <name type="common">Moraxella anatipestifer</name>
    <dbReference type="NCBI Taxonomy" id="34085"/>
    <lineage>
        <taxon>Bacteria</taxon>
        <taxon>Pseudomonadati</taxon>
        <taxon>Bacteroidota</taxon>
        <taxon>Flavobacteriia</taxon>
        <taxon>Flavobacteriales</taxon>
        <taxon>Weeksellaceae</taxon>
        <taxon>Riemerella</taxon>
    </lineage>
</organism>